<evidence type="ECO:0000313" key="2">
    <source>
        <dbReference type="WBParaSite" id="JU765_v2.g9887.t1"/>
    </source>
</evidence>
<sequence>MAKKEEILSQYIKLLQVFYSLTLFGLTVEANELYTVILQVSYCLHQKKIDQSIFDYMYNFGSYMKCVLESILNEKSATKIEKPECYDALKLFNMKAALHIWSNYDLKNMKNMTNLLSNLSSLIDKFMDIQIKKFEDEKDPNINVFVQLKEAGELSKQK</sequence>
<dbReference type="WBParaSite" id="JU765_v2.g9887.t1">
    <property type="protein sequence ID" value="JU765_v2.g9887.t1"/>
    <property type="gene ID" value="JU765_v2.g9887"/>
</dbReference>
<dbReference type="Proteomes" id="UP000887576">
    <property type="component" value="Unplaced"/>
</dbReference>
<organism evidence="1 2">
    <name type="scientific">Panagrolaimus sp. JU765</name>
    <dbReference type="NCBI Taxonomy" id="591449"/>
    <lineage>
        <taxon>Eukaryota</taxon>
        <taxon>Metazoa</taxon>
        <taxon>Ecdysozoa</taxon>
        <taxon>Nematoda</taxon>
        <taxon>Chromadorea</taxon>
        <taxon>Rhabditida</taxon>
        <taxon>Tylenchina</taxon>
        <taxon>Panagrolaimomorpha</taxon>
        <taxon>Panagrolaimoidea</taxon>
        <taxon>Panagrolaimidae</taxon>
        <taxon>Panagrolaimus</taxon>
    </lineage>
</organism>
<protein>
    <submittedName>
        <fullName evidence="2">Uncharacterized protein</fullName>
    </submittedName>
</protein>
<reference evidence="2" key="1">
    <citation type="submission" date="2022-11" db="UniProtKB">
        <authorList>
            <consortium name="WormBaseParasite"/>
        </authorList>
    </citation>
    <scope>IDENTIFICATION</scope>
</reference>
<name>A0AC34RSR4_9BILA</name>
<proteinExistence type="predicted"/>
<accession>A0AC34RSR4</accession>
<evidence type="ECO:0000313" key="1">
    <source>
        <dbReference type="Proteomes" id="UP000887576"/>
    </source>
</evidence>